<dbReference type="SUPFAM" id="SSF48008">
    <property type="entry name" value="GntR ligand-binding domain-like"/>
    <property type="match status" value="1"/>
</dbReference>
<evidence type="ECO:0000256" key="3">
    <source>
        <dbReference type="ARBA" id="ARBA00023163"/>
    </source>
</evidence>
<keyword evidence="1" id="KW-0805">Transcription regulation</keyword>
<keyword evidence="3" id="KW-0804">Transcription</keyword>
<dbReference type="Gene3D" id="1.20.120.530">
    <property type="entry name" value="GntR ligand-binding domain-like"/>
    <property type="match status" value="1"/>
</dbReference>
<dbReference type="InterPro" id="IPR008920">
    <property type="entry name" value="TF_FadR/GntR_C"/>
</dbReference>
<protein>
    <submittedName>
        <fullName evidence="5">FCD protein</fullName>
    </submittedName>
</protein>
<feature type="non-terminal residue" evidence="5">
    <location>
        <position position="106"/>
    </location>
</feature>
<organism evidence="5">
    <name type="scientific">human gut metagenome</name>
    <dbReference type="NCBI Taxonomy" id="408170"/>
    <lineage>
        <taxon>unclassified sequences</taxon>
        <taxon>metagenomes</taxon>
        <taxon>organismal metagenomes</taxon>
    </lineage>
</organism>
<reference evidence="5" key="1">
    <citation type="submission" date="2013-12" db="EMBL/GenBank/DDBJ databases">
        <title>A Varibaculum cambriense genome reconstructed from a premature infant gut community with otherwise low bacterial novelty that shifts toward anaerobic metabolism during the third week of life.</title>
        <authorList>
            <person name="Brown C.T."/>
            <person name="Sharon I."/>
            <person name="Thomas B.C."/>
            <person name="Castelle C.J."/>
            <person name="Morowitz M.J."/>
            <person name="Banfield J.F."/>
        </authorList>
    </citation>
    <scope>NUCLEOTIDE SEQUENCE</scope>
</reference>
<keyword evidence="2" id="KW-0238">DNA-binding</keyword>
<dbReference type="InterPro" id="IPR011711">
    <property type="entry name" value="GntR_C"/>
</dbReference>
<evidence type="ECO:0000256" key="2">
    <source>
        <dbReference type="ARBA" id="ARBA00023125"/>
    </source>
</evidence>
<gene>
    <name evidence="5" type="ORF">Q604_UNBC10307G0001</name>
</gene>
<feature type="domain" description="GntR C-terminal" evidence="4">
    <location>
        <begin position="5"/>
        <end position="86"/>
    </location>
</feature>
<evidence type="ECO:0000313" key="5">
    <source>
        <dbReference type="EMBL" id="ETJ35299.1"/>
    </source>
</evidence>
<dbReference type="GO" id="GO:0003677">
    <property type="term" value="F:DNA binding"/>
    <property type="evidence" value="ECO:0007669"/>
    <property type="project" value="UniProtKB-KW"/>
</dbReference>
<dbReference type="AlphaFoldDB" id="W1Y2H8"/>
<dbReference type="EMBL" id="AZMM01010307">
    <property type="protein sequence ID" value="ETJ35299.1"/>
    <property type="molecule type" value="Genomic_DNA"/>
</dbReference>
<feature type="non-terminal residue" evidence="5">
    <location>
        <position position="1"/>
    </location>
</feature>
<evidence type="ECO:0000259" key="4">
    <source>
        <dbReference type="Pfam" id="PF07729"/>
    </source>
</evidence>
<sequence>MHEIEDATERVDVNSRFHTMIAHYSGNERIVDYLAGFRERVNRDMYISSFNAVRTHDCDDEHDQIVDAIERHDEVAAETAMRQHINNAFIFKKANAEVQHKKLNEV</sequence>
<proteinExistence type="predicted"/>
<comment type="caution">
    <text evidence="5">The sequence shown here is derived from an EMBL/GenBank/DDBJ whole genome shotgun (WGS) entry which is preliminary data.</text>
</comment>
<evidence type="ECO:0000256" key="1">
    <source>
        <dbReference type="ARBA" id="ARBA00023015"/>
    </source>
</evidence>
<dbReference type="Pfam" id="PF07729">
    <property type="entry name" value="FCD"/>
    <property type="match status" value="1"/>
</dbReference>
<name>W1Y2H8_9ZZZZ</name>
<accession>W1Y2H8</accession>